<name>A0A316VK02_9BASI</name>
<feature type="compositionally biased region" description="Basic and acidic residues" evidence="4">
    <location>
        <begin position="576"/>
        <end position="585"/>
    </location>
</feature>
<dbReference type="RefSeq" id="XP_025357690.1">
    <property type="nucleotide sequence ID" value="XM_025498223.1"/>
</dbReference>
<dbReference type="GO" id="GO:0000462">
    <property type="term" value="P:maturation of SSU-rRNA from tricistronic rRNA transcript (SSU-rRNA, 5.8S rRNA, LSU-rRNA)"/>
    <property type="evidence" value="ECO:0007669"/>
    <property type="project" value="TreeGrafter"/>
</dbReference>
<dbReference type="FunCoup" id="A0A316VK02">
    <property type="interactions" value="134"/>
</dbReference>
<dbReference type="STRING" id="1280837.A0A316VK02"/>
<comment type="subcellular location">
    <subcellularLocation>
        <location evidence="1">Nucleus</location>
    </subcellularLocation>
</comment>
<feature type="compositionally biased region" description="Basic and acidic residues" evidence="4">
    <location>
        <begin position="420"/>
        <end position="435"/>
    </location>
</feature>
<evidence type="ECO:0000256" key="1">
    <source>
        <dbReference type="ARBA" id="ARBA00004123"/>
    </source>
</evidence>
<dbReference type="GO" id="GO:0032040">
    <property type="term" value="C:small-subunit processome"/>
    <property type="evidence" value="ECO:0007669"/>
    <property type="project" value="TreeGrafter"/>
</dbReference>
<evidence type="ECO:0000313" key="6">
    <source>
        <dbReference type="EMBL" id="PWN37388.1"/>
    </source>
</evidence>
<dbReference type="GeneID" id="37020004"/>
<organism evidence="6 7">
    <name type="scientific">Meira miltonrushii</name>
    <dbReference type="NCBI Taxonomy" id="1280837"/>
    <lineage>
        <taxon>Eukaryota</taxon>
        <taxon>Fungi</taxon>
        <taxon>Dikarya</taxon>
        <taxon>Basidiomycota</taxon>
        <taxon>Ustilaginomycotina</taxon>
        <taxon>Exobasidiomycetes</taxon>
        <taxon>Exobasidiales</taxon>
        <taxon>Brachybasidiaceae</taxon>
        <taxon>Meira</taxon>
    </lineage>
</organism>
<feature type="region of interest" description="Disordered" evidence="4">
    <location>
        <begin position="571"/>
        <end position="727"/>
    </location>
</feature>
<dbReference type="Pfam" id="PF09368">
    <property type="entry name" value="Sas10"/>
    <property type="match status" value="1"/>
</dbReference>
<feature type="region of interest" description="Disordered" evidence="4">
    <location>
        <begin position="409"/>
        <end position="479"/>
    </location>
</feature>
<dbReference type="AlphaFoldDB" id="A0A316VK02"/>
<feature type="compositionally biased region" description="Acidic residues" evidence="4">
    <location>
        <begin position="77"/>
        <end position="90"/>
    </location>
</feature>
<dbReference type="InParanoid" id="A0A316VK02"/>
<gene>
    <name evidence="6" type="ORF">FA14DRAFT_159462</name>
</gene>
<accession>A0A316VK02</accession>
<dbReference type="InterPro" id="IPR018972">
    <property type="entry name" value="Sas10_C_dom"/>
</dbReference>
<dbReference type="PANTHER" id="PTHR13237">
    <property type="entry name" value="SOMETHING ABOUT SILENCING PROTEIN 10-RELATED"/>
    <property type="match status" value="1"/>
</dbReference>
<evidence type="ECO:0000256" key="3">
    <source>
        <dbReference type="ARBA" id="ARBA00023242"/>
    </source>
</evidence>
<evidence type="ECO:0000259" key="5">
    <source>
        <dbReference type="Pfam" id="PF09368"/>
    </source>
</evidence>
<evidence type="ECO:0000256" key="2">
    <source>
        <dbReference type="ARBA" id="ARBA00010979"/>
    </source>
</evidence>
<sequence>MVRKGRRSRGSGEGTSNSLMQQGKKFTEEDISDDEIDSFNDQRDEIILNGRDRKSKNATNNQDPFDALATGSRSVLDVDEGEDSDDEDGQDVLAADIAPKERRKKEFKKKPTTQTPLADDSSDDDDAAEEEEEDLPTGGWGSNKRSYYNTNDLDDLESDSEMDEEEMRAMEVREVKKLQSRARQGMVDDDFGLGDQNANIESGQAAREQRKRDLDVDVTKIAQAQPAVPINPAELIAKVQREKPELMALIGEYADMVDDMHTASNRMKNLQDTNPGHSSLGLLHLHHQTLLSYITSLAFYFYVSALRTDDSKVKSTNASNSIKTQIIERLAKLKQGLSSLEDFGLGLEEEEASIEMDDEEDAEENDENQAPQFLFKPYGVMSADGDSDDGSVSLGSLEEDELMQLDAEERSADVSGQEAAKAKVEDRIQKPEKKQTKQKKQQTSIPPPAPLAGLADILNEEGDISNAGPPAKRRKQAGRVVNSAYDEYSEPTALSTVDEAEKDAKRRSLKFHTGHLDALDSRKKNARQLDGDVDIPYRDKERSRLAVASTNANKAAKVNGVDASRRQLDADDFGEADARDWRDVMDADGDLGENAGGRSGFSASGSGGDADYYDLITSSRKAAKEAQKEHYDQQRASERFVPDDAGLEPGEHRAINRQIEKNRGLTQRRPKTARNPRVKKRQRYEQAQKKLSSRGPVYKGGQSSLQGGYGGEKSGISTHVVKSRQFA</sequence>
<feature type="compositionally biased region" description="Basic and acidic residues" evidence="4">
    <location>
        <begin position="649"/>
        <end position="663"/>
    </location>
</feature>
<protein>
    <recommendedName>
        <fullName evidence="5">Sas10 C-terminal domain-containing protein</fullName>
    </recommendedName>
</protein>
<feature type="compositionally biased region" description="Acidic residues" evidence="4">
    <location>
        <begin position="152"/>
        <end position="166"/>
    </location>
</feature>
<evidence type="ECO:0000313" key="7">
    <source>
        <dbReference type="Proteomes" id="UP000245771"/>
    </source>
</evidence>
<feature type="compositionally biased region" description="Acidic residues" evidence="4">
    <location>
        <begin position="29"/>
        <end position="38"/>
    </location>
</feature>
<feature type="domain" description="Sas10 C-terminal" evidence="5">
    <location>
        <begin position="651"/>
        <end position="726"/>
    </location>
</feature>
<feature type="compositionally biased region" description="Basic residues" evidence="4">
    <location>
        <begin position="101"/>
        <end position="111"/>
    </location>
</feature>
<feature type="region of interest" description="Disordered" evidence="4">
    <location>
        <begin position="1"/>
        <end position="166"/>
    </location>
</feature>
<keyword evidence="3" id="KW-0539">Nucleus</keyword>
<feature type="compositionally biased region" description="Basic residues" evidence="4">
    <location>
        <begin position="666"/>
        <end position="682"/>
    </location>
</feature>
<dbReference type="OrthoDB" id="1924577at2759"/>
<dbReference type="EMBL" id="KZ819602">
    <property type="protein sequence ID" value="PWN37388.1"/>
    <property type="molecule type" value="Genomic_DNA"/>
</dbReference>
<evidence type="ECO:0000256" key="4">
    <source>
        <dbReference type="SAM" id="MobiDB-lite"/>
    </source>
</evidence>
<dbReference type="PANTHER" id="PTHR13237:SF8">
    <property type="entry name" value="SOMETHING ABOUT SILENCING PROTEIN 10"/>
    <property type="match status" value="1"/>
</dbReference>
<dbReference type="Proteomes" id="UP000245771">
    <property type="component" value="Unassembled WGS sequence"/>
</dbReference>
<reference evidence="6 7" key="1">
    <citation type="journal article" date="2018" name="Mol. Biol. Evol.">
        <title>Broad Genomic Sampling Reveals a Smut Pathogenic Ancestry of the Fungal Clade Ustilaginomycotina.</title>
        <authorList>
            <person name="Kijpornyongpan T."/>
            <person name="Mondo S.J."/>
            <person name="Barry K."/>
            <person name="Sandor L."/>
            <person name="Lee J."/>
            <person name="Lipzen A."/>
            <person name="Pangilinan J."/>
            <person name="LaButti K."/>
            <person name="Hainaut M."/>
            <person name="Henrissat B."/>
            <person name="Grigoriev I.V."/>
            <person name="Spatafora J.W."/>
            <person name="Aime M.C."/>
        </authorList>
    </citation>
    <scope>NUCLEOTIDE SEQUENCE [LARGE SCALE GENOMIC DNA]</scope>
    <source>
        <strain evidence="6 7">MCA 3882</strain>
    </source>
</reference>
<feature type="compositionally biased region" description="Basic and acidic residues" evidence="4">
    <location>
        <begin position="40"/>
        <end position="52"/>
    </location>
</feature>
<proteinExistence type="inferred from homology"/>
<comment type="similarity">
    <text evidence="2">Belongs to the SAS10 family.</text>
</comment>
<keyword evidence="7" id="KW-1185">Reference proteome</keyword>
<feature type="compositionally biased region" description="Basic and acidic residues" evidence="4">
    <location>
        <begin position="622"/>
        <end position="642"/>
    </location>
</feature>
<feature type="compositionally biased region" description="Acidic residues" evidence="4">
    <location>
        <begin position="120"/>
        <end position="135"/>
    </location>
</feature>